<evidence type="ECO:0000313" key="2">
    <source>
        <dbReference type="Proteomes" id="UP001271274"/>
    </source>
</evidence>
<gene>
    <name evidence="1" type="ORF">PV662_47140</name>
</gene>
<comment type="caution">
    <text evidence="1">The sequence shown here is derived from an EMBL/GenBank/DDBJ whole genome shotgun (WGS) entry which is preliminary data.</text>
</comment>
<reference evidence="1 2" key="1">
    <citation type="journal article" date="2023" name="Microb. Genom.">
        <title>Mesoterricola silvestris gen. nov., sp. nov., Mesoterricola sediminis sp. nov., Geothrix oryzae sp. nov., Geothrix edaphica sp. nov., Geothrix rubra sp. nov., and Geothrix limicola sp. nov., six novel members of Acidobacteriota isolated from soils.</title>
        <authorList>
            <person name="Weisberg A.J."/>
            <person name="Pearce E."/>
            <person name="Kramer C.G."/>
            <person name="Chang J.H."/>
            <person name="Clarke C.R."/>
        </authorList>
    </citation>
    <scope>NUCLEOTIDE SEQUENCE [LARGE SCALE GENOMIC DNA]</scope>
    <source>
        <strain evidence="1 2">ID09-01A</strain>
    </source>
</reference>
<protein>
    <recommendedName>
        <fullName evidence="3">Small CPxCG-related zinc finger protein</fullName>
    </recommendedName>
</protein>
<accession>A0ABU4NWD2</accession>
<sequence>MTTLPSPPPTSELTYGQYQGWNCCWCGVRLTTGAVEAGVSRGGVGAHVHDNRVYACPDCAARVGLTETTSTGDAS</sequence>
<dbReference type="EMBL" id="JARAYU010000041">
    <property type="protein sequence ID" value="MDX3707123.1"/>
    <property type="molecule type" value="Genomic_DNA"/>
</dbReference>
<organism evidence="1 2">
    <name type="scientific">Streptomyces europaeiscabiei</name>
    <dbReference type="NCBI Taxonomy" id="146819"/>
    <lineage>
        <taxon>Bacteria</taxon>
        <taxon>Bacillati</taxon>
        <taxon>Actinomycetota</taxon>
        <taxon>Actinomycetes</taxon>
        <taxon>Kitasatosporales</taxon>
        <taxon>Streptomycetaceae</taxon>
        <taxon>Streptomyces</taxon>
    </lineage>
</organism>
<keyword evidence="2" id="KW-1185">Reference proteome</keyword>
<evidence type="ECO:0008006" key="3">
    <source>
        <dbReference type="Google" id="ProtNLM"/>
    </source>
</evidence>
<proteinExistence type="predicted"/>
<dbReference type="RefSeq" id="WP_319052713.1">
    <property type="nucleotide sequence ID" value="NZ_JARAUR010000004.1"/>
</dbReference>
<dbReference type="Proteomes" id="UP001271274">
    <property type="component" value="Unassembled WGS sequence"/>
</dbReference>
<name>A0ABU4NWD2_9ACTN</name>
<evidence type="ECO:0000313" key="1">
    <source>
        <dbReference type="EMBL" id="MDX3707123.1"/>
    </source>
</evidence>